<keyword evidence="1" id="KW-0812">Transmembrane</keyword>
<evidence type="ECO:0000256" key="1">
    <source>
        <dbReference type="SAM" id="Phobius"/>
    </source>
</evidence>
<dbReference type="OrthoDB" id="7825963at2"/>
<reference evidence="2 3" key="1">
    <citation type="submission" date="2016-11" db="EMBL/GenBank/DDBJ databases">
        <authorList>
            <person name="Jaros S."/>
            <person name="Januszkiewicz K."/>
            <person name="Wedrychowicz H."/>
        </authorList>
    </citation>
    <scope>NUCLEOTIDE SEQUENCE [LARGE SCALE GENOMIC DNA]</scope>
    <source>
        <strain evidence="2 3">DSM 15212</strain>
    </source>
</reference>
<proteinExistence type="predicted"/>
<feature type="transmembrane region" description="Helical" evidence="1">
    <location>
        <begin position="42"/>
        <end position="60"/>
    </location>
</feature>
<keyword evidence="1" id="KW-0472">Membrane</keyword>
<accession>A0A1M6PDF6</accession>
<gene>
    <name evidence="2" type="ORF">SAMN02745912_02117</name>
</gene>
<dbReference type="Proteomes" id="UP000184465">
    <property type="component" value="Unassembled WGS sequence"/>
</dbReference>
<organism evidence="2 3">
    <name type="scientific">Paramaledivibacter caminithermalis (strain DSM 15212 / CIP 107654 / DViRD3)</name>
    <name type="common">Clostridium caminithermale</name>
    <dbReference type="NCBI Taxonomy" id="1121301"/>
    <lineage>
        <taxon>Bacteria</taxon>
        <taxon>Bacillati</taxon>
        <taxon>Bacillota</taxon>
        <taxon>Clostridia</taxon>
        <taxon>Peptostreptococcales</taxon>
        <taxon>Caminicellaceae</taxon>
        <taxon>Paramaledivibacter</taxon>
    </lineage>
</organism>
<keyword evidence="3" id="KW-1185">Reference proteome</keyword>
<dbReference type="AlphaFoldDB" id="A0A1M6PDF6"/>
<name>A0A1M6PDF6_PARC5</name>
<evidence type="ECO:0000313" key="2">
    <source>
        <dbReference type="EMBL" id="SHK05957.1"/>
    </source>
</evidence>
<feature type="transmembrane region" description="Helical" evidence="1">
    <location>
        <begin position="7"/>
        <end position="22"/>
    </location>
</feature>
<evidence type="ECO:0000313" key="3">
    <source>
        <dbReference type="Proteomes" id="UP000184465"/>
    </source>
</evidence>
<keyword evidence="1" id="KW-1133">Transmembrane helix</keyword>
<dbReference type="EMBL" id="FRAG01000023">
    <property type="protein sequence ID" value="SHK05957.1"/>
    <property type="molecule type" value="Genomic_DNA"/>
</dbReference>
<sequence length="67" mass="7718">MYIQENLILILQLGTGLFNFSFELHNNNIGITFEFQDFEGKYAAFSQNLMMSILFVALLVKRGNLLI</sequence>
<protein>
    <submittedName>
        <fullName evidence="2">Uncharacterized protein</fullName>
    </submittedName>
</protein>